<protein>
    <recommendedName>
        <fullName evidence="5">Small ribosomal subunit protein uS15 N-terminal domain-containing protein</fullName>
    </recommendedName>
</protein>
<dbReference type="SMART" id="SM01387">
    <property type="entry name" value="Ribosomal_S15"/>
    <property type="match status" value="1"/>
</dbReference>
<dbReference type="PANTHER" id="PTHR11885:SF6">
    <property type="entry name" value="SMALL RIBOSOMAL SUBUNIT PROTEIN US15"/>
    <property type="match status" value="1"/>
</dbReference>
<dbReference type="FunFam" id="4.10.860.130:FF:000001">
    <property type="entry name" value="40S ribosomal protein S13"/>
    <property type="match status" value="1"/>
</dbReference>
<dbReference type="GO" id="GO:0003735">
    <property type="term" value="F:structural constituent of ribosome"/>
    <property type="evidence" value="ECO:0007669"/>
    <property type="project" value="InterPro"/>
</dbReference>
<dbReference type="GO" id="GO:0006412">
    <property type="term" value="P:translation"/>
    <property type="evidence" value="ECO:0007669"/>
    <property type="project" value="InterPro"/>
</dbReference>
<dbReference type="InterPro" id="IPR000589">
    <property type="entry name" value="Ribosomal_uS15"/>
</dbReference>
<dbReference type="Pfam" id="PF00312">
    <property type="entry name" value="Ribosomal_S15"/>
    <property type="match status" value="1"/>
</dbReference>
<name>A0A0E0GBB0_ORYNI</name>
<keyword evidence="2 4" id="KW-0689">Ribosomal protein</keyword>
<dbReference type="AlphaFoldDB" id="A0A0E0GBB0"/>
<dbReference type="GO" id="GO:0005730">
    <property type="term" value="C:nucleolus"/>
    <property type="evidence" value="ECO:0007669"/>
    <property type="project" value="TreeGrafter"/>
</dbReference>
<dbReference type="FunFam" id="1.10.287.10:FF:000003">
    <property type="entry name" value="40S ribosomal protein S13"/>
    <property type="match status" value="1"/>
</dbReference>
<dbReference type="Gene3D" id="1.10.287.10">
    <property type="entry name" value="S15/NS1, RNA-binding"/>
    <property type="match status" value="1"/>
</dbReference>
<dbReference type="SMART" id="SM01386">
    <property type="entry name" value="Ribosomal_S13_N"/>
    <property type="match status" value="1"/>
</dbReference>
<dbReference type="Pfam" id="PF08069">
    <property type="entry name" value="Ribosomal_S13_N"/>
    <property type="match status" value="1"/>
</dbReference>
<evidence type="ECO:0000256" key="1">
    <source>
        <dbReference type="ARBA" id="ARBA00008434"/>
    </source>
</evidence>
<dbReference type="GO" id="GO:0070181">
    <property type="term" value="F:small ribosomal subunit rRNA binding"/>
    <property type="evidence" value="ECO:0007669"/>
    <property type="project" value="TreeGrafter"/>
</dbReference>
<dbReference type="STRING" id="4536.A0A0E0GBB0"/>
<evidence type="ECO:0000256" key="3">
    <source>
        <dbReference type="ARBA" id="ARBA00023274"/>
    </source>
</evidence>
<reference evidence="6" key="1">
    <citation type="submission" date="2015-04" db="UniProtKB">
        <authorList>
            <consortium name="EnsemblPlants"/>
        </authorList>
    </citation>
    <scope>IDENTIFICATION</scope>
    <source>
        <strain evidence="6">SL10</strain>
    </source>
</reference>
<accession>A0A0E0GBB0</accession>
<sequence>MAREGKEWGAVVVMSPSPPRHGARHGGRVNAASFSGGIVAGVAPTPPRFLTPATGFQLRSPSGSRYCQEPVVTHDFLNTRCRRRPNYGEVEEMIMKAAKMGQMSSQIGVVLRHQHGIPLVKSIASSKILHILKAHGLAPKILEDLYFLIKKAVAIRKHLERNRKDKDSSFRLILVESRIHRLVRYYKRTKKLPPTLRSWIIFLEFSTVFSCSRMVLTE</sequence>
<keyword evidence="7" id="KW-1185">Reference proteome</keyword>
<dbReference type="OMA" id="THDFLNT"/>
<evidence type="ECO:0000313" key="7">
    <source>
        <dbReference type="Proteomes" id="UP000006591"/>
    </source>
</evidence>
<dbReference type="GO" id="GO:0022627">
    <property type="term" value="C:cytosolic small ribosomal subunit"/>
    <property type="evidence" value="ECO:0007669"/>
    <property type="project" value="TreeGrafter"/>
</dbReference>
<dbReference type="Gene3D" id="4.10.860.130">
    <property type="match status" value="1"/>
</dbReference>
<dbReference type="InterPro" id="IPR023029">
    <property type="entry name" value="Ribosomal_uS15_arc_euk"/>
</dbReference>
<dbReference type="SUPFAM" id="SSF47060">
    <property type="entry name" value="S15/NS1 RNA-binding domain"/>
    <property type="match status" value="1"/>
</dbReference>
<dbReference type="Gramene" id="ONIVA02G30840.1">
    <property type="protein sequence ID" value="ONIVA02G30840.1"/>
    <property type="gene ID" value="ONIVA02G30840"/>
</dbReference>
<keyword evidence="3 4" id="KW-0687">Ribonucleoprotein</keyword>
<dbReference type="InterPro" id="IPR012606">
    <property type="entry name" value="Ribosomal_uS15_N"/>
</dbReference>
<proteinExistence type="inferred from homology"/>
<dbReference type="Proteomes" id="UP000006591">
    <property type="component" value="Chromosome 2"/>
</dbReference>
<dbReference type="InterPro" id="IPR009068">
    <property type="entry name" value="uS15_NS1_RNA-bd_sf"/>
</dbReference>
<dbReference type="HOGENOM" id="CLU_1380205_0_0_1"/>
<evidence type="ECO:0000256" key="4">
    <source>
        <dbReference type="RuleBase" id="RU003919"/>
    </source>
</evidence>
<feature type="domain" description="Small ribosomal subunit protein uS15 N-terminal" evidence="5">
    <location>
        <begin position="80"/>
        <end position="117"/>
    </location>
</feature>
<evidence type="ECO:0000259" key="5">
    <source>
        <dbReference type="SMART" id="SM01386"/>
    </source>
</evidence>
<dbReference type="PROSITE" id="PS00362">
    <property type="entry name" value="RIBOSOMAL_S15"/>
    <property type="match status" value="1"/>
</dbReference>
<dbReference type="CDD" id="cd00353">
    <property type="entry name" value="Ribosomal_S15p_S13e"/>
    <property type="match status" value="1"/>
</dbReference>
<dbReference type="eggNOG" id="KOG0400">
    <property type="taxonomic scope" value="Eukaryota"/>
</dbReference>
<evidence type="ECO:0000313" key="6">
    <source>
        <dbReference type="EnsemblPlants" id="ONIVA02G30840.1"/>
    </source>
</evidence>
<dbReference type="PANTHER" id="PTHR11885">
    <property type="entry name" value="RIBOSOMAL PROTEIN S15P/S13E"/>
    <property type="match status" value="1"/>
</dbReference>
<evidence type="ECO:0000256" key="2">
    <source>
        <dbReference type="ARBA" id="ARBA00022980"/>
    </source>
</evidence>
<dbReference type="EnsemblPlants" id="ONIVA02G30840.1">
    <property type="protein sequence ID" value="ONIVA02G30840.1"/>
    <property type="gene ID" value="ONIVA02G30840"/>
</dbReference>
<reference evidence="6" key="2">
    <citation type="submission" date="2018-04" db="EMBL/GenBank/DDBJ databases">
        <title>OnivRS2 (Oryza nivara Reference Sequence Version 2).</title>
        <authorList>
            <person name="Zhang J."/>
            <person name="Kudrna D."/>
            <person name="Lee S."/>
            <person name="Talag J."/>
            <person name="Rajasekar S."/>
            <person name="Welchert J."/>
            <person name="Hsing Y.-I."/>
            <person name="Wing R.A."/>
        </authorList>
    </citation>
    <scope>NUCLEOTIDE SEQUENCE [LARGE SCALE GENOMIC DNA]</scope>
    <source>
        <strain evidence="6">SL10</strain>
    </source>
</reference>
<organism evidence="6">
    <name type="scientific">Oryza nivara</name>
    <name type="common">Indian wild rice</name>
    <name type="synonym">Oryza sativa f. spontanea</name>
    <dbReference type="NCBI Taxonomy" id="4536"/>
    <lineage>
        <taxon>Eukaryota</taxon>
        <taxon>Viridiplantae</taxon>
        <taxon>Streptophyta</taxon>
        <taxon>Embryophyta</taxon>
        <taxon>Tracheophyta</taxon>
        <taxon>Spermatophyta</taxon>
        <taxon>Magnoliopsida</taxon>
        <taxon>Liliopsida</taxon>
        <taxon>Poales</taxon>
        <taxon>Poaceae</taxon>
        <taxon>BOP clade</taxon>
        <taxon>Oryzoideae</taxon>
        <taxon>Oryzeae</taxon>
        <taxon>Oryzinae</taxon>
        <taxon>Oryza</taxon>
    </lineage>
</organism>
<comment type="similarity">
    <text evidence="1 4">Belongs to the universal ribosomal protein uS15 family.</text>
</comment>